<dbReference type="PANTHER" id="PTHR34474:SF2">
    <property type="entry name" value="SIGNAL TRANSDUCTION PROTEIN TRAP"/>
    <property type="match status" value="1"/>
</dbReference>
<sequence length="104" mass="11983">MYVAMNRFRVKHGFEDAFEGMWRNRESSLKETTGFREFHLLRGASNDEEGFTLFASHTIWESESAFYDWTRSENFRKAHASAGQSEVEYMGPPVFEGFNAVVGA</sequence>
<dbReference type="PROSITE" id="PS51725">
    <property type="entry name" value="ABM"/>
    <property type="match status" value="1"/>
</dbReference>
<dbReference type="Pfam" id="PF03992">
    <property type="entry name" value="ABM"/>
    <property type="match status" value="1"/>
</dbReference>
<dbReference type="OrthoDB" id="9798115at2"/>
<gene>
    <name evidence="2" type="ORF">FJU11_08795</name>
</gene>
<proteinExistence type="predicted"/>
<dbReference type="Gene3D" id="3.30.70.100">
    <property type="match status" value="1"/>
</dbReference>
<dbReference type="EMBL" id="VHLH01000014">
    <property type="protein sequence ID" value="TPW28663.1"/>
    <property type="molecule type" value="Genomic_DNA"/>
</dbReference>
<dbReference type="InterPro" id="IPR007138">
    <property type="entry name" value="ABM_dom"/>
</dbReference>
<organism evidence="2 3">
    <name type="scientific">Pararhizobium mangrovi</name>
    <dbReference type="NCBI Taxonomy" id="2590452"/>
    <lineage>
        <taxon>Bacteria</taxon>
        <taxon>Pseudomonadati</taxon>
        <taxon>Pseudomonadota</taxon>
        <taxon>Alphaproteobacteria</taxon>
        <taxon>Hyphomicrobiales</taxon>
        <taxon>Rhizobiaceae</taxon>
        <taxon>Rhizobium/Agrobacterium group</taxon>
        <taxon>Pararhizobium</taxon>
    </lineage>
</organism>
<evidence type="ECO:0000259" key="1">
    <source>
        <dbReference type="PROSITE" id="PS51725"/>
    </source>
</evidence>
<feature type="domain" description="ABM" evidence="1">
    <location>
        <begin position="2"/>
        <end position="98"/>
    </location>
</feature>
<evidence type="ECO:0000313" key="3">
    <source>
        <dbReference type="Proteomes" id="UP000320314"/>
    </source>
</evidence>
<dbReference type="GO" id="GO:0004497">
    <property type="term" value="F:monooxygenase activity"/>
    <property type="evidence" value="ECO:0007669"/>
    <property type="project" value="UniProtKB-KW"/>
</dbReference>
<protein>
    <submittedName>
        <fullName evidence="2">Antibiotic biosynthesis monooxygenase</fullName>
    </submittedName>
</protein>
<dbReference type="Proteomes" id="UP000320314">
    <property type="component" value="Unassembled WGS sequence"/>
</dbReference>
<reference evidence="2 3" key="1">
    <citation type="submission" date="2019-06" db="EMBL/GenBank/DDBJ databases">
        <authorList>
            <person name="Li M."/>
        </authorList>
    </citation>
    <scope>NUCLEOTIDE SEQUENCE [LARGE SCALE GENOMIC DNA]</scope>
    <source>
        <strain evidence="2 3">BGMRC6574</strain>
    </source>
</reference>
<dbReference type="InterPro" id="IPR011008">
    <property type="entry name" value="Dimeric_a/b-barrel"/>
</dbReference>
<dbReference type="InterPro" id="IPR050404">
    <property type="entry name" value="Heme-degrading_MO"/>
</dbReference>
<keyword evidence="2" id="KW-0560">Oxidoreductase</keyword>
<name>A0A506U2S8_9HYPH</name>
<keyword evidence="3" id="KW-1185">Reference proteome</keyword>
<keyword evidence="2" id="KW-0503">Monooxygenase</keyword>
<dbReference type="SUPFAM" id="SSF54909">
    <property type="entry name" value="Dimeric alpha+beta barrel"/>
    <property type="match status" value="1"/>
</dbReference>
<dbReference type="PANTHER" id="PTHR34474">
    <property type="entry name" value="SIGNAL TRANSDUCTION PROTEIN TRAP"/>
    <property type="match status" value="1"/>
</dbReference>
<evidence type="ECO:0000313" key="2">
    <source>
        <dbReference type="EMBL" id="TPW28663.1"/>
    </source>
</evidence>
<accession>A0A506U2S8</accession>
<comment type="caution">
    <text evidence="2">The sequence shown here is derived from an EMBL/GenBank/DDBJ whole genome shotgun (WGS) entry which is preliminary data.</text>
</comment>
<dbReference type="RefSeq" id="WP_141166675.1">
    <property type="nucleotide sequence ID" value="NZ_VHLH01000014.1"/>
</dbReference>
<dbReference type="AlphaFoldDB" id="A0A506U2S8"/>